<feature type="region of interest" description="Disordered" evidence="5">
    <location>
        <begin position="591"/>
        <end position="655"/>
    </location>
</feature>
<gene>
    <name evidence="6" type="ORF">IF1G_07036</name>
</gene>
<dbReference type="InterPro" id="IPR050891">
    <property type="entry name" value="TatD-type_Hydrolase"/>
</dbReference>
<dbReference type="STRING" id="43265.A0A545UXG5"/>
<dbReference type="SUPFAM" id="SSF52540">
    <property type="entry name" value="P-loop containing nucleoside triphosphate hydrolases"/>
    <property type="match status" value="1"/>
</dbReference>
<keyword evidence="3" id="KW-0479">Metal-binding</keyword>
<dbReference type="AlphaFoldDB" id="A0A545UXG5"/>
<keyword evidence="2" id="KW-0540">Nuclease</keyword>
<protein>
    <submittedName>
        <fullName evidence="6">Hydrolase, TatD family protein</fullName>
    </submittedName>
</protein>
<evidence type="ECO:0000256" key="3">
    <source>
        <dbReference type="ARBA" id="ARBA00022723"/>
    </source>
</evidence>
<evidence type="ECO:0000256" key="5">
    <source>
        <dbReference type="SAM" id="MobiDB-lite"/>
    </source>
</evidence>
<dbReference type="InterPro" id="IPR040632">
    <property type="entry name" value="Sulfotransfer_4"/>
</dbReference>
<organism evidence="6 7">
    <name type="scientific">Cordyceps javanica</name>
    <dbReference type="NCBI Taxonomy" id="43265"/>
    <lineage>
        <taxon>Eukaryota</taxon>
        <taxon>Fungi</taxon>
        <taxon>Dikarya</taxon>
        <taxon>Ascomycota</taxon>
        <taxon>Pezizomycotina</taxon>
        <taxon>Sordariomycetes</taxon>
        <taxon>Hypocreomycetidae</taxon>
        <taxon>Hypocreales</taxon>
        <taxon>Cordycipitaceae</taxon>
        <taxon>Cordyceps</taxon>
    </lineage>
</organism>
<dbReference type="EMBL" id="SPUK01000010">
    <property type="protein sequence ID" value="TQV94157.1"/>
    <property type="molecule type" value="Genomic_DNA"/>
</dbReference>
<dbReference type="CDD" id="cd01310">
    <property type="entry name" value="TatD_DNAse"/>
    <property type="match status" value="1"/>
</dbReference>
<evidence type="ECO:0000256" key="1">
    <source>
        <dbReference type="ARBA" id="ARBA00009275"/>
    </source>
</evidence>
<comment type="caution">
    <text evidence="6">The sequence shown here is derived from an EMBL/GenBank/DDBJ whole genome shotgun (WGS) entry which is preliminary data.</text>
</comment>
<name>A0A545UXG5_9HYPO</name>
<feature type="compositionally biased region" description="Low complexity" evidence="5">
    <location>
        <begin position="601"/>
        <end position="618"/>
    </location>
</feature>
<dbReference type="PANTHER" id="PTHR10060">
    <property type="entry name" value="TATD FAMILY DEOXYRIBONUCLEASE"/>
    <property type="match status" value="1"/>
</dbReference>
<dbReference type="PROSITE" id="PS01091">
    <property type="entry name" value="TATD_3"/>
    <property type="match status" value="1"/>
</dbReference>
<dbReference type="Gene3D" id="3.40.50.300">
    <property type="entry name" value="P-loop containing nucleotide triphosphate hydrolases"/>
    <property type="match status" value="1"/>
</dbReference>
<dbReference type="OrthoDB" id="6079689at2759"/>
<dbReference type="GO" id="GO:0005829">
    <property type="term" value="C:cytosol"/>
    <property type="evidence" value="ECO:0007669"/>
    <property type="project" value="TreeGrafter"/>
</dbReference>
<dbReference type="Gene3D" id="3.20.20.140">
    <property type="entry name" value="Metal-dependent hydrolases"/>
    <property type="match status" value="1"/>
</dbReference>
<evidence type="ECO:0000313" key="7">
    <source>
        <dbReference type="Proteomes" id="UP000315783"/>
    </source>
</evidence>
<dbReference type="SUPFAM" id="SSF51556">
    <property type="entry name" value="Metallo-dependent hydrolases"/>
    <property type="match status" value="1"/>
</dbReference>
<dbReference type="GO" id="GO:0046872">
    <property type="term" value="F:metal ion binding"/>
    <property type="evidence" value="ECO:0007669"/>
    <property type="project" value="UniProtKB-KW"/>
</dbReference>
<dbReference type="PANTHER" id="PTHR10060:SF15">
    <property type="entry name" value="DEOXYRIBONUCLEASE TATDN1"/>
    <property type="match status" value="1"/>
</dbReference>
<keyword evidence="4 6" id="KW-0378">Hydrolase</keyword>
<keyword evidence="7" id="KW-1185">Reference proteome</keyword>
<dbReference type="InterPro" id="IPR032466">
    <property type="entry name" value="Metal_Hydrolase"/>
</dbReference>
<dbReference type="InterPro" id="IPR018228">
    <property type="entry name" value="DNase_TatD-rel_CS"/>
</dbReference>
<dbReference type="Pfam" id="PF01026">
    <property type="entry name" value="TatD_DNase"/>
    <property type="match status" value="1"/>
</dbReference>
<reference evidence="6 7" key="1">
    <citation type="journal article" date="2019" name="Appl. Microbiol. Biotechnol.">
        <title>Genome sequence of Isaria javanica and comparative genome analysis insights into family S53 peptidase evolution in fungal entomopathogens.</title>
        <authorList>
            <person name="Lin R."/>
            <person name="Zhang X."/>
            <person name="Xin B."/>
            <person name="Zou M."/>
            <person name="Gao Y."/>
            <person name="Qin F."/>
            <person name="Hu Q."/>
            <person name="Xie B."/>
            <person name="Cheng X."/>
        </authorList>
    </citation>
    <scope>NUCLEOTIDE SEQUENCE [LARGE SCALE GENOMIC DNA]</scope>
    <source>
        <strain evidence="6 7">IJ1G</strain>
    </source>
</reference>
<dbReference type="InterPro" id="IPR001130">
    <property type="entry name" value="TatD-like"/>
</dbReference>
<comment type="similarity">
    <text evidence="1">Belongs to the metallo-dependent hydrolases superfamily. TatD-type hydrolase family.</text>
</comment>
<proteinExistence type="inferred from homology"/>
<dbReference type="InterPro" id="IPR027417">
    <property type="entry name" value="P-loop_NTPase"/>
</dbReference>
<evidence type="ECO:0000256" key="2">
    <source>
        <dbReference type="ARBA" id="ARBA00022722"/>
    </source>
</evidence>
<dbReference type="Proteomes" id="UP000315783">
    <property type="component" value="Unassembled WGS sequence"/>
</dbReference>
<accession>A0A545UXG5</accession>
<dbReference type="Pfam" id="PF17784">
    <property type="entry name" value="Sulfotransfer_4"/>
    <property type="match status" value="1"/>
</dbReference>
<feature type="compositionally biased region" description="Basic residues" evidence="5">
    <location>
        <begin position="626"/>
        <end position="642"/>
    </location>
</feature>
<evidence type="ECO:0000256" key="4">
    <source>
        <dbReference type="ARBA" id="ARBA00022801"/>
    </source>
</evidence>
<evidence type="ECO:0000313" key="6">
    <source>
        <dbReference type="EMBL" id="TQV94157.1"/>
    </source>
</evidence>
<dbReference type="GO" id="GO:0008296">
    <property type="term" value="F:3'-5'-DNA exonuclease activity"/>
    <property type="evidence" value="ECO:0007669"/>
    <property type="project" value="TreeGrafter"/>
</dbReference>
<sequence length="710" mass="77707">MADSKLPSNASFATGQGIICAGLPRSGTLSLSTALDILGVGPVHHGMRDISTREVYAWTHAAWCSFPFLRTTRLGAAPDGRLPFYLPPYDPLLPWTRADWDRLVGRYRCTTDVGSMFSEQLIGAYPDAKVILVERPVDKWARSYGRVLLDRTYCGLGGFIKCTLAPWAGITTTAAYFDVSMGWLGACSRREAHERLPGRHREHHDMVRRLVPAERLLEFDLRDGWEPLCKFLDVPVPDVPFPHLNDEAQFLSMLYRLDIMILSRLAQKLVWALLGVGTVAFFSRRVRNSAIHVMANHEPTAEPSAPAYSPRYVDIGINLADRVYRGTYRGNQKHPDDLEAVIDRAKQVGCTKLMVTGSDWHSIQDAVDLANEYPGTVYYTAGIHPCSSGMFGAGESTAHDEGHTAPCDPDPSAPIPECAVDPEKSAAHIARLKGIVAAGARASDGGGRLVALGEFGLDYDRLHFCGKTVQLHSFAAQLEIAAAVEPPLPLFLHSRAAAADFARLLKDAFGPRLERLRRGAVVHSFTGSLEEMRELLDLGLYIGVNGCSLKTEENCAVVAQLPLDRIMLETDGPWCEVRPSHAGWKYLVEKPEPARPEPEPMEAAAAAAEAPATPGDAASGTTNSAGKKHKPQKQPNHGKKKNQKAEPEVPSRFKATKNWQEGCMVKGRNEPCTIERIAKIVAGIQGVSVEQVCEAAWRNTNKVFDLGESA</sequence>